<dbReference type="PROSITE" id="PS50879">
    <property type="entry name" value="RNASE_H_1"/>
    <property type="match status" value="1"/>
</dbReference>
<dbReference type="InterPro" id="IPR036397">
    <property type="entry name" value="RNaseH_sf"/>
</dbReference>
<dbReference type="PANTHER" id="PTHR47723">
    <property type="entry name" value="OS05G0353850 PROTEIN"/>
    <property type="match status" value="1"/>
</dbReference>
<reference evidence="2 3" key="1">
    <citation type="journal article" date="2024" name="G3 (Bethesda)">
        <title>Genome assembly of Hibiscus sabdariffa L. provides insights into metabolisms of medicinal natural products.</title>
        <authorList>
            <person name="Kim T."/>
        </authorList>
    </citation>
    <scope>NUCLEOTIDE SEQUENCE [LARGE SCALE GENOMIC DNA]</scope>
    <source>
        <strain evidence="2">TK-2024</strain>
        <tissue evidence="2">Old leaves</tissue>
    </source>
</reference>
<keyword evidence="3" id="KW-1185">Reference proteome</keyword>
<dbReference type="SUPFAM" id="SSF53098">
    <property type="entry name" value="Ribonuclease H-like"/>
    <property type="match status" value="1"/>
</dbReference>
<dbReference type="CDD" id="cd06222">
    <property type="entry name" value="RNase_H_like"/>
    <property type="match status" value="1"/>
</dbReference>
<protein>
    <recommendedName>
        <fullName evidence="1">RNase H type-1 domain-containing protein</fullName>
    </recommendedName>
</protein>
<gene>
    <name evidence="2" type="ORF">V6N11_019092</name>
</gene>
<dbReference type="EMBL" id="JBBPBN010000028">
    <property type="protein sequence ID" value="KAK9006758.1"/>
    <property type="molecule type" value="Genomic_DNA"/>
</dbReference>
<sequence>MFDRCELCGAANEDIEDVLRSCIAAKGIWGPLIPNKNREEFFSIPVYDWLTRNLFDNSFFTNDESWQIRFIITCWLIWKRRCSLLLAPTMGVLEDITSRCNQMVEECQKAFISGGENIRRQNQASIWTGPPSGWIKLNVDASVSMADNKAGIGGVLRDEQGNWIFGFARSIGRCSVILAELWAIHDGLLHTWNLNHRNVILESDYLEAVQIINYKSKILANSALITSIKKMINKEWRVEVNHIGRDKNRITDRLALRGRDGELSTVSFTQAPRDIASLIEDEGNMHDSQLVTANRRMMERPFDPGGEIN</sequence>
<evidence type="ECO:0000259" key="1">
    <source>
        <dbReference type="PROSITE" id="PS50879"/>
    </source>
</evidence>
<evidence type="ECO:0000313" key="2">
    <source>
        <dbReference type="EMBL" id="KAK9006758.1"/>
    </source>
</evidence>
<feature type="domain" description="RNase H type-1" evidence="1">
    <location>
        <begin position="131"/>
        <end position="260"/>
    </location>
</feature>
<dbReference type="Proteomes" id="UP001396334">
    <property type="component" value="Unassembled WGS sequence"/>
</dbReference>
<evidence type="ECO:0000313" key="3">
    <source>
        <dbReference type="Proteomes" id="UP001396334"/>
    </source>
</evidence>
<proteinExistence type="predicted"/>
<dbReference type="Gene3D" id="3.30.420.10">
    <property type="entry name" value="Ribonuclease H-like superfamily/Ribonuclease H"/>
    <property type="match status" value="1"/>
</dbReference>
<dbReference type="InterPro" id="IPR053151">
    <property type="entry name" value="RNase_H-like"/>
</dbReference>
<comment type="caution">
    <text evidence="2">The sequence shown here is derived from an EMBL/GenBank/DDBJ whole genome shotgun (WGS) entry which is preliminary data.</text>
</comment>
<dbReference type="PANTHER" id="PTHR47723:SF19">
    <property type="entry name" value="POLYNUCLEOTIDYL TRANSFERASE, RIBONUCLEASE H-LIKE SUPERFAMILY PROTEIN"/>
    <property type="match status" value="1"/>
</dbReference>
<accession>A0ABR2R1L7</accession>
<dbReference type="Pfam" id="PF13456">
    <property type="entry name" value="RVT_3"/>
    <property type="match status" value="1"/>
</dbReference>
<name>A0ABR2R1L7_9ROSI</name>
<organism evidence="2 3">
    <name type="scientific">Hibiscus sabdariffa</name>
    <name type="common">roselle</name>
    <dbReference type="NCBI Taxonomy" id="183260"/>
    <lineage>
        <taxon>Eukaryota</taxon>
        <taxon>Viridiplantae</taxon>
        <taxon>Streptophyta</taxon>
        <taxon>Embryophyta</taxon>
        <taxon>Tracheophyta</taxon>
        <taxon>Spermatophyta</taxon>
        <taxon>Magnoliopsida</taxon>
        <taxon>eudicotyledons</taxon>
        <taxon>Gunneridae</taxon>
        <taxon>Pentapetalae</taxon>
        <taxon>rosids</taxon>
        <taxon>malvids</taxon>
        <taxon>Malvales</taxon>
        <taxon>Malvaceae</taxon>
        <taxon>Malvoideae</taxon>
        <taxon>Hibiscus</taxon>
    </lineage>
</organism>
<dbReference type="InterPro" id="IPR002156">
    <property type="entry name" value="RNaseH_domain"/>
</dbReference>
<dbReference type="InterPro" id="IPR012337">
    <property type="entry name" value="RNaseH-like_sf"/>
</dbReference>
<dbReference type="InterPro" id="IPR044730">
    <property type="entry name" value="RNase_H-like_dom_plant"/>
</dbReference>